<sequence length="368" mass="42246">MGDGYNYSKIKVEKIRGRYINNAHIYGFINSLKGSCRLEMLGESVDKNPIYVMNVGQGPNRILMWSQMHGNESTTTKAVIDLLHFLNNGTTLANDLLSKVTLKIIPILNPDGAIAYTRVNANNMDLNRDALNLTQPESRFLRAVFNDFRPHFCFNLHDQRTIFNVGDSNKPATVSFLAPAFDEERNTSPTREKAMRIIVAMNQALQKIIPGQVGRFDDSFNPNCVGDSFQMEKVPTILFEAGHYQEDYQREKTREFICTALYKAMYTIGNDETENYELDKYLEIPENKKLFFDIIIENANILDSDLGENECLGILFKETLQHDKIVFIPEIAEKGFKPNSFFGHKIVDCLKEEDLNWLRRERVLESMD</sequence>
<dbReference type="RefSeq" id="WP_272650807.1">
    <property type="nucleotide sequence ID" value="NZ_JAZDDG010000003.1"/>
</dbReference>
<dbReference type="SUPFAM" id="SSF53187">
    <property type="entry name" value="Zn-dependent exopeptidases"/>
    <property type="match status" value="1"/>
</dbReference>
<dbReference type="InterPro" id="IPR000834">
    <property type="entry name" value="Peptidase_M14"/>
</dbReference>
<evidence type="ECO:0000313" key="4">
    <source>
        <dbReference type="Proteomes" id="UP001356308"/>
    </source>
</evidence>
<organism evidence="3 4">
    <name type="scientific">Maribacter cobaltidurans</name>
    <dbReference type="NCBI Taxonomy" id="1178778"/>
    <lineage>
        <taxon>Bacteria</taxon>
        <taxon>Pseudomonadati</taxon>
        <taxon>Bacteroidota</taxon>
        <taxon>Flavobacteriia</taxon>
        <taxon>Flavobacteriales</taxon>
        <taxon>Flavobacteriaceae</taxon>
        <taxon>Maribacter</taxon>
    </lineage>
</organism>
<protein>
    <submittedName>
        <fullName evidence="3">M14 metallopeptidase family protein</fullName>
    </submittedName>
</protein>
<evidence type="ECO:0000259" key="2">
    <source>
        <dbReference type="PROSITE" id="PS52035"/>
    </source>
</evidence>
<comment type="caution">
    <text evidence="3">The sequence shown here is derived from an EMBL/GenBank/DDBJ whole genome shotgun (WGS) entry which is preliminary data.</text>
</comment>
<dbReference type="EMBL" id="JAZDDG010000003">
    <property type="protein sequence ID" value="MEE1975992.1"/>
    <property type="molecule type" value="Genomic_DNA"/>
</dbReference>
<feature type="domain" description="Peptidase M14" evidence="2">
    <location>
        <begin position="3"/>
        <end position="264"/>
    </location>
</feature>
<gene>
    <name evidence="3" type="ORF">V1I91_07910</name>
</gene>
<proteinExistence type="inferred from homology"/>
<accession>A0ABU7ISP6</accession>
<dbReference type="PROSITE" id="PS52035">
    <property type="entry name" value="PEPTIDASE_M14"/>
    <property type="match status" value="1"/>
</dbReference>
<reference evidence="3 4" key="1">
    <citation type="submission" date="2024-01" db="EMBL/GenBank/DDBJ databases">
        <title>Maribacter spp. originated from different algae showed divergent polysaccharides utilization ability.</title>
        <authorList>
            <person name="Wang H."/>
            <person name="Wu Y."/>
        </authorList>
    </citation>
    <scope>NUCLEOTIDE SEQUENCE [LARGE SCALE GENOMIC DNA]</scope>
    <source>
        <strain evidence="3 4">PR1</strain>
    </source>
</reference>
<name>A0ABU7ISP6_9FLAO</name>
<evidence type="ECO:0000313" key="3">
    <source>
        <dbReference type="EMBL" id="MEE1975992.1"/>
    </source>
</evidence>
<dbReference type="Gene3D" id="3.40.630.10">
    <property type="entry name" value="Zn peptidases"/>
    <property type="match status" value="1"/>
</dbReference>
<dbReference type="CDD" id="cd06239">
    <property type="entry name" value="M14-like"/>
    <property type="match status" value="1"/>
</dbReference>
<comment type="similarity">
    <text evidence="1">Belongs to the peptidase M14 family.</text>
</comment>
<dbReference type="Proteomes" id="UP001356308">
    <property type="component" value="Unassembled WGS sequence"/>
</dbReference>
<keyword evidence="4" id="KW-1185">Reference proteome</keyword>
<dbReference type="Pfam" id="PF00246">
    <property type="entry name" value="Peptidase_M14"/>
    <property type="match status" value="1"/>
</dbReference>
<feature type="active site" description="Proton donor/acceptor" evidence="1">
    <location>
        <position position="240"/>
    </location>
</feature>
<evidence type="ECO:0000256" key="1">
    <source>
        <dbReference type="PROSITE-ProRule" id="PRU01379"/>
    </source>
</evidence>